<gene>
    <name evidence="3" type="ORF">20.t00010</name>
</gene>
<feature type="compositionally biased region" description="Basic and acidic residues" evidence="1">
    <location>
        <begin position="195"/>
        <end position="251"/>
    </location>
</feature>
<feature type="compositionally biased region" description="Low complexity" evidence="1">
    <location>
        <begin position="467"/>
        <end position="483"/>
    </location>
</feature>
<dbReference type="PANTHER" id="PTHR33223:SF10">
    <property type="entry name" value="AMINOTRANSFERASE-LIKE PLANT MOBILE DOMAIN-CONTAINING PROTEIN"/>
    <property type="match status" value="1"/>
</dbReference>
<organism evidence="3">
    <name type="scientific">Asparagus officinalis</name>
    <name type="common">Garden asparagus</name>
    <dbReference type="NCBI Taxonomy" id="4686"/>
    <lineage>
        <taxon>Eukaryota</taxon>
        <taxon>Viridiplantae</taxon>
        <taxon>Streptophyta</taxon>
        <taxon>Embryophyta</taxon>
        <taxon>Tracheophyta</taxon>
        <taxon>Spermatophyta</taxon>
        <taxon>Magnoliopsida</taxon>
        <taxon>Liliopsida</taxon>
        <taxon>Asparagales</taxon>
        <taxon>Asparagaceae</taxon>
        <taxon>Asparagoideae</taxon>
        <taxon>Asparagus</taxon>
    </lineage>
</organism>
<feature type="domain" description="Retrotransposon gag" evidence="2">
    <location>
        <begin position="650"/>
        <end position="712"/>
    </location>
</feature>
<dbReference type="EMBL" id="AC183436">
    <property type="protein sequence ID" value="ABD63158.1"/>
    <property type="molecule type" value="Genomic_DNA"/>
</dbReference>
<feature type="region of interest" description="Disordered" evidence="1">
    <location>
        <begin position="808"/>
        <end position="829"/>
    </location>
</feature>
<feature type="compositionally biased region" description="Basic residues" evidence="1">
    <location>
        <begin position="121"/>
        <end position="144"/>
    </location>
</feature>
<feature type="compositionally biased region" description="Polar residues" evidence="1">
    <location>
        <begin position="817"/>
        <end position="829"/>
    </location>
</feature>
<evidence type="ECO:0000259" key="2">
    <source>
        <dbReference type="Pfam" id="PF03732"/>
    </source>
</evidence>
<dbReference type="AlphaFoldDB" id="Q2AA08"/>
<feature type="region of interest" description="Disordered" evidence="1">
    <location>
        <begin position="89"/>
        <end position="274"/>
    </location>
</feature>
<evidence type="ECO:0000256" key="1">
    <source>
        <dbReference type="SAM" id="MobiDB-lite"/>
    </source>
</evidence>
<feature type="region of interest" description="Disordered" evidence="1">
    <location>
        <begin position="523"/>
        <end position="577"/>
    </location>
</feature>
<accession>Q2AA08</accession>
<sequence length="869" mass="97875">MATPLGTSFSDEEVVAQSDVYLMGMTVETLVVEFDQAKYEEALSSGSLSPKAKHDVRETSKKVNSVVEVPKKALSFGQELKLALLAEDPTSASARRSSGHKRPLEETSSISVNDVAAKALKQAKKNAARRRRRSIRRAHLHRVSKNPTEPSVPKGERSLRGNEPNYEPRLIQLKCDPEWRVVSSKRSPQRRAAKTKRDPQGRVPINHDSRESGSVQPKRDPQGNVQPKRDPQGSVQPKRDPQGRVQPKHDPQGSVSSFKRRPRPNVFKAKRDPRVILQERDLQEVRQVQKNQRGFKIHVQREPISPTQGQGVQSPPPSPGKVSSQVSDLRELLSRGKPTIQAAHSCQCERLISAVLSECPCCAPTPRQSVFDRLTNVVRPAKRQRRCRKKTAEAEYPQVTINMIGQGKASHTDSDESQESHPPTVREICDQFEGVYQNTRTRTGAIRPVNYQKLAKRITTSDEHSAIAESQSSSSVGAREVSAYTTGNHEDITKRVDEHHVMLQAQQETLLQLKDMLAQLLAEKGQKPESSRRTTSKGKQKATEHSDRETHHLGSSSEGEREMEKELHPQSTKVDELKARLNAIANRSELREEGVVRPYPAEWDTAPYPPKFKAPTLQPFDGTGSPNQHIYYFKSQTRDVVANDAILTRLFIGTLKGVAFEWFMKLPAGSIQKWVDLERLFLARFFEDDTEVSVPTLLATKQRKGESIKAYELLEFSADSESRRSQGMQGKWLHGHPVFNNTGVLITEEKPRKQSETELNTAWSCRSTQTCWMTAFRHPCMPRSLRLGEPIECDPEIERTLRHIRKKARETKDNLKSKNTMGDQENQCNQDRSLKEFASPTTHSSQSSILKPNVVANNFGLKPSLLSMV</sequence>
<dbReference type="InterPro" id="IPR005162">
    <property type="entry name" value="Retrotrans_gag_dom"/>
</dbReference>
<evidence type="ECO:0000313" key="3">
    <source>
        <dbReference type="EMBL" id="ABD63158.1"/>
    </source>
</evidence>
<dbReference type="Pfam" id="PF03732">
    <property type="entry name" value="Retrotrans_gag"/>
    <property type="match status" value="1"/>
</dbReference>
<feature type="compositionally biased region" description="Basic and acidic residues" evidence="1">
    <location>
        <begin position="541"/>
        <end position="577"/>
    </location>
</feature>
<feature type="region of interest" description="Disordered" evidence="1">
    <location>
        <begin position="293"/>
        <end position="327"/>
    </location>
</feature>
<reference evidence="3" key="1">
    <citation type="submission" date="2006-03" db="EMBL/GenBank/DDBJ databases">
        <title>Comparative Sequence and Genetic Analyses of Asparagus BACs Reveal No Microsynteny with Onion or Rice.</title>
        <authorList>
            <person name="Jernej J."/>
            <person name="Telgmann A."/>
            <person name="Jung C."/>
            <person name="Cheung F."/>
            <person name="Havey M.J."/>
            <person name="Town C.D."/>
        </authorList>
    </citation>
    <scope>NUCLEOTIDE SEQUENCE</scope>
</reference>
<feature type="region of interest" description="Disordered" evidence="1">
    <location>
        <begin position="461"/>
        <end position="483"/>
    </location>
</feature>
<dbReference type="PANTHER" id="PTHR33223">
    <property type="entry name" value="CCHC-TYPE DOMAIN-CONTAINING PROTEIN"/>
    <property type="match status" value="1"/>
</dbReference>
<name>Q2AA08_ASPOF</name>
<protein>
    <recommendedName>
        <fullName evidence="2">Retrotransposon gag domain-containing protein</fullName>
    </recommendedName>
</protein>
<proteinExistence type="predicted"/>